<dbReference type="InterPro" id="IPR001466">
    <property type="entry name" value="Beta-lactam-related"/>
</dbReference>
<feature type="domain" description="Beta-lactamase-related" evidence="1">
    <location>
        <begin position="18"/>
        <end position="97"/>
    </location>
</feature>
<dbReference type="Proteomes" id="UP000244523">
    <property type="component" value="Unassembled WGS sequence"/>
</dbReference>
<name>A0A2T6KG44_9RHOB</name>
<dbReference type="AlphaFoldDB" id="A0A2T6KG44"/>
<comment type="caution">
    <text evidence="2">The sequence shown here is derived from an EMBL/GenBank/DDBJ whole genome shotgun (WGS) entry which is preliminary data.</text>
</comment>
<dbReference type="Pfam" id="PF00144">
    <property type="entry name" value="Beta-lactamase"/>
    <property type="match status" value="1"/>
</dbReference>
<reference evidence="2 3" key="1">
    <citation type="submission" date="2018-04" db="EMBL/GenBank/DDBJ databases">
        <title>Genomic Encyclopedia of Archaeal and Bacterial Type Strains, Phase II (KMG-II): from individual species to whole genera.</title>
        <authorList>
            <person name="Goeker M."/>
        </authorList>
    </citation>
    <scope>NUCLEOTIDE SEQUENCE [LARGE SCALE GENOMIC DNA]</scope>
    <source>
        <strain evidence="2 3">DSM 29955</strain>
    </source>
</reference>
<dbReference type="Gene3D" id="3.40.710.10">
    <property type="entry name" value="DD-peptidase/beta-lactamase superfamily"/>
    <property type="match status" value="1"/>
</dbReference>
<protein>
    <submittedName>
        <fullName evidence="2">Beta-lactamase</fullName>
    </submittedName>
</protein>
<gene>
    <name evidence="2" type="ORF">C8N45_106166</name>
</gene>
<dbReference type="InterPro" id="IPR012338">
    <property type="entry name" value="Beta-lactam/transpept-like"/>
</dbReference>
<keyword evidence="3" id="KW-1185">Reference proteome</keyword>
<proteinExistence type="predicted"/>
<evidence type="ECO:0000313" key="3">
    <source>
        <dbReference type="Proteomes" id="UP000244523"/>
    </source>
</evidence>
<evidence type="ECO:0000313" key="2">
    <source>
        <dbReference type="EMBL" id="PUB14292.1"/>
    </source>
</evidence>
<dbReference type="EMBL" id="QBUD01000006">
    <property type="protein sequence ID" value="PUB14292.1"/>
    <property type="molecule type" value="Genomic_DNA"/>
</dbReference>
<accession>A0A2T6KG44</accession>
<organism evidence="2 3">
    <name type="scientific">Yoonia sediminilitoris</name>
    <dbReference type="NCBI Taxonomy" id="1286148"/>
    <lineage>
        <taxon>Bacteria</taxon>
        <taxon>Pseudomonadati</taxon>
        <taxon>Pseudomonadota</taxon>
        <taxon>Alphaproteobacteria</taxon>
        <taxon>Rhodobacterales</taxon>
        <taxon>Paracoccaceae</taxon>
        <taxon>Yoonia</taxon>
    </lineage>
</organism>
<evidence type="ECO:0000259" key="1">
    <source>
        <dbReference type="Pfam" id="PF00144"/>
    </source>
</evidence>
<dbReference type="SUPFAM" id="SSF56601">
    <property type="entry name" value="beta-lactamase/transpeptidase-like"/>
    <property type="match status" value="1"/>
</dbReference>
<sequence length="164" mass="17555">MSACVTETADVRFLNDPTRKAATQTVSEGPTYFDAPPPYGRWGVGFQLSSEQLTFPTDRSFAHGGAGGRLSFVDPEHEIGIAFLTNQMLGPEDRRTDMIIGALAEALRWGPDPSLSVVCYVAPVSPRQPPSPRLLTGRCMASEPCGLTTFASKPAPSLLIVSNS</sequence>